<reference evidence="2 3" key="1">
    <citation type="submission" date="2017-09" db="EMBL/GenBank/DDBJ databases">
        <title>Depth-based differentiation of microbial function through sediment-hosted aquifers and enrichment of novel symbionts in the deep terrestrial subsurface.</title>
        <authorList>
            <person name="Probst A.J."/>
            <person name="Ladd B."/>
            <person name="Jarett J.K."/>
            <person name="Geller-Mcgrath D.E."/>
            <person name="Sieber C.M."/>
            <person name="Emerson J.B."/>
            <person name="Anantharaman K."/>
            <person name="Thomas B.C."/>
            <person name="Malmstrom R."/>
            <person name="Stieglmeier M."/>
            <person name="Klingl A."/>
            <person name="Woyke T."/>
            <person name="Ryan C.M."/>
            <person name="Banfield J.F."/>
        </authorList>
    </citation>
    <scope>NUCLEOTIDE SEQUENCE [LARGE SCALE GENOMIC DNA]</scope>
    <source>
        <strain evidence="2">CG22_combo_CG10-13_8_21_14_all_39_12</strain>
    </source>
</reference>
<feature type="transmembrane region" description="Helical" evidence="1">
    <location>
        <begin position="333"/>
        <end position="351"/>
    </location>
</feature>
<feature type="transmembrane region" description="Helical" evidence="1">
    <location>
        <begin position="9"/>
        <end position="26"/>
    </location>
</feature>
<evidence type="ECO:0000313" key="3">
    <source>
        <dbReference type="Proteomes" id="UP000228495"/>
    </source>
</evidence>
<feature type="transmembrane region" description="Helical" evidence="1">
    <location>
        <begin position="66"/>
        <end position="86"/>
    </location>
</feature>
<evidence type="ECO:0000256" key="1">
    <source>
        <dbReference type="SAM" id="Phobius"/>
    </source>
</evidence>
<feature type="transmembrane region" description="Helical" evidence="1">
    <location>
        <begin position="145"/>
        <end position="165"/>
    </location>
</feature>
<proteinExistence type="predicted"/>
<feature type="transmembrane region" description="Helical" evidence="1">
    <location>
        <begin position="257"/>
        <end position="275"/>
    </location>
</feature>
<organism evidence="2 3">
    <name type="scientific">candidate division WWE3 bacterium CG22_combo_CG10-13_8_21_14_all_39_12</name>
    <dbReference type="NCBI Taxonomy" id="1975094"/>
    <lineage>
        <taxon>Bacteria</taxon>
        <taxon>Katanobacteria</taxon>
    </lineage>
</organism>
<keyword evidence="1" id="KW-0812">Transmembrane</keyword>
<feature type="transmembrane region" description="Helical" evidence="1">
    <location>
        <begin position="180"/>
        <end position="201"/>
    </location>
</feature>
<feature type="transmembrane region" description="Helical" evidence="1">
    <location>
        <begin position="309"/>
        <end position="326"/>
    </location>
</feature>
<comment type="caution">
    <text evidence="2">The sequence shown here is derived from an EMBL/GenBank/DDBJ whole genome shotgun (WGS) entry which is preliminary data.</text>
</comment>
<evidence type="ECO:0000313" key="2">
    <source>
        <dbReference type="EMBL" id="PIP56359.1"/>
    </source>
</evidence>
<sequence length="523" mass="58683">MNFKIEKKYQLIIILSLTAMVVLFVWRSDSPYPLSLDWDLYAHWHVFNAMRHGYISIFPSHISDTFLLNTYLPVFAVITGVFRYVFGFLSQTGFYFVADSIHFTLNVMVGAFLGYATTKRYSVALVSGLLAAFIYESVVAQTSMFFIPQNLAALLIVSGVAFWLIEHKKVASTLLLSSFLIHYVIGVLGVLILLLLLASDYIKHKIKFSIPRVLPLVGIVTVIGAIIFAYFGEFNPFSSTESAQLTFGLLVKMDYLVTWYSFLIVGYVVGIWYVLKSQSTNKNLILGLSLGLLAAVILPIPYSLKLFTVGRYFINVILGIGIVSLVDSFTHRVVRILGFSILWLILLNLFIHNAATFKSAFPYHGVVSTVSTYELKAIDYIKEAYSKRDYGSVLLVSDPATQHVFEALTGINSQGGAFSTNETRNLISQTYRAPEVDSLLQLFTIKDGIIIKDVDTILLIVSGRYIQWQSLPDEKITDQTFNVWAPRDLTARAFEYIDKLEKTGVATKVFSNHGVAVFEINKP</sequence>
<dbReference type="Proteomes" id="UP000228495">
    <property type="component" value="Unassembled WGS sequence"/>
</dbReference>
<evidence type="ECO:0008006" key="4">
    <source>
        <dbReference type="Google" id="ProtNLM"/>
    </source>
</evidence>
<keyword evidence="1" id="KW-0472">Membrane</keyword>
<dbReference type="EMBL" id="PCSU01000059">
    <property type="protein sequence ID" value="PIP56359.1"/>
    <property type="molecule type" value="Genomic_DNA"/>
</dbReference>
<dbReference type="AlphaFoldDB" id="A0A2H0BFL0"/>
<name>A0A2H0BFL0_UNCKA</name>
<feature type="transmembrane region" description="Helical" evidence="1">
    <location>
        <begin position="284"/>
        <end position="303"/>
    </location>
</feature>
<accession>A0A2H0BFL0</accession>
<feature type="transmembrane region" description="Helical" evidence="1">
    <location>
        <begin position="121"/>
        <end position="138"/>
    </location>
</feature>
<feature type="transmembrane region" description="Helical" evidence="1">
    <location>
        <begin position="213"/>
        <end position="232"/>
    </location>
</feature>
<feature type="transmembrane region" description="Helical" evidence="1">
    <location>
        <begin position="93"/>
        <end position="115"/>
    </location>
</feature>
<protein>
    <recommendedName>
        <fullName evidence="4">Glycosyltransferase RgtA/B/C/D-like domain-containing protein</fullName>
    </recommendedName>
</protein>
<gene>
    <name evidence="2" type="ORF">COX05_03455</name>
</gene>
<keyword evidence="1" id="KW-1133">Transmembrane helix</keyword>